<evidence type="ECO:0000313" key="10">
    <source>
        <dbReference type="Proteomes" id="UP000724672"/>
    </source>
</evidence>
<evidence type="ECO:0000256" key="3">
    <source>
        <dbReference type="ARBA" id="ARBA00022448"/>
    </source>
</evidence>
<dbReference type="PANTHER" id="PTHR30269:SF37">
    <property type="entry name" value="MEMBRANE TRANSPORTER PROTEIN"/>
    <property type="match status" value="1"/>
</dbReference>
<name>A0A942UUK1_9FIRM</name>
<feature type="transmembrane region" description="Helical" evidence="8">
    <location>
        <begin position="35"/>
        <end position="58"/>
    </location>
</feature>
<keyword evidence="7 8" id="KW-0472">Membrane</keyword>
<evidence type="ECO:0000313" key="9">
    <source>
        <dbReference type="EMBL" id="MBS4537745.1"/>
    </source>
</evidence>
<evidence type="ECO:0000256" key="8">
    <source>
        <dbReference type="RuleBase" id="RU363041"/>
    </source>
</evidence>
<accession>A0A942UUK1</accession>
<evidence type="ECO:0000256" key="4">
    <source>
        <dbReference type="ARBA" id="ARBA00022475"/>
    </source>
</evidence>
<gene>
    <name evidence="9" type="ORF">GOQ27_04685</name>
</gene>
<evidence type="ECO:0000256" key="7">
    <source>
        <dbReference type="ARBA" id="ARBA00023136"/>
    </source>
</evidence>
<feature type="transmembrane region" description="Helical" evidence="8">
    <location>
        <begin position="160"/>
        <end position="181"/>
    </location>
</feature>
<feature type="transmembrane region" description="Helical" evidence="8">
    <location>
        <begin position="125"/>
        <end position="148"/>
    </location>
</feature>
<comment type="subcellular location">
    <subcellularLocation>
        <location evidence="1 8">Cell membrane</location>
        <topology evidence="1 8">Multi-pass membrane protein</topology>
    </subcellularLocation>
</comment>
<feature type="transmembrane region" description="Helical" evidence="8">
    <location>
        <begin position="95"/>
        <end position="113"/>
    </location>
</feature>
<comment type="similarity">
    <text evidence="2 8">Belongs to the 4-toluene sulfonate uptake permease (TSUP) (TC 2.A.102) family.</text>
</comment>
<dbReference type="EMBL" id="WSFT01000021">
    <property type="protein sequence ID" value="MBS4537745.1"/>
    <property type="molecule type" value="Genomic_DNA"/>
</dbReference>
<evidence type="ECO:0000256" key="5">
    <source>
        <dbReference type="ARBA" id="ARBA00022692"/>
    </source>
</evidence>
<keyword evidence="3" id="KW-0813">Transport</keyword>
<dbReference type="AlphaFoldDB" id="A0A942UUK1"/>
<dbReference type="Proteomes" id="UP000724672">
    <property type="component" value="Unassembled WGS sequence"/>
</dbReference>
<evidence type="ECO:0000256" key="6">
    <source>
        <dbReference type="ARBA" id="ARBA00022989"/>
    </source>
</evidence>
<feature type="transmembrane region" description="Helical" evidence="8">
    <location>
        <begin position="223"/>
        <end position="240"/>
    </location>
</feature>
<dbReference type="Pfam" id="PF01925">
    <property type="entry name" value="TauE"/>
    <property type="match status" value="1"/>
</dbReference>
<dbReference type="InterPro" id="IPR052017">
    <property type="entry name" value="TSUP"/>
</dbReference>
<comment type="caution">
    <text evidence="9">The sequence shown here is derived from an EMBL/GenBank/DDBJ whole genome shotgun (WGS) entry which is preliminary data.</text>
</comment>
<keyword evidence="6 8" id="KW-1133">Transmembrane helix</keyword>
<dbReference type="RefSeq" id="WP_203365750.1">
    <property type="nucleotide sequence ID" value="NZ_WSFT01000021.1"/>
</dbReference>
<dbReference type="GO" id="GO:0005886">
    <property type="term" value="C:plasma membrane"/>
    <property type="evidence" value="ECO:0007669"/>
    <property type="project" value="UniProtKB-SubCell"/>
</dbReference>
<feature type="transmembrane region" description="Helical" evidence="8">
    <location>
        <begin position="70"/>
        <end position="89"/>
    </location>
</feature>
<protein>
    <recommendedName>
        <fullName evidence="8">Probable membrane transporter protein</fullName>
    </recommendedName>
</protein>
<keyword evidence="10" id="KW-1185">Reference proteome</keyword>
<organism evidence="9 10">
    <name type="scientific">Anaeromonas frigoriresistens</name>
    <dbReference type="NCBI Taxonomy" id="2683708"/>
    <lineage>
        <taxon>Bacteria</taxon>
        <taxon>Bacillati</taxon>
        <taxon>Bacillota</taxon>
        <taxon>Tissierellia</taxon>
        <taxon>Tissierellales</taxon>
        <taxon>Thermohalobacteraceae</taxon>
        <taxon>Anaeromonas</taxon>
    </lineage>
</organism>
<proteinExistence type="inferred from homology"/>
<dbReference type="InterPro" id="IPR002781">
    <property type="entry name" value="TM_pro_TauE-like"/>
</dbReference>
<reference evidence="9" key="1">
    <citation type="submission" date="2019-12" db="EMBL/GenBank/DDBJ databases">
        <title>Clostridiaceae gen. nov. sp. nov., isolated from sediment in Xinjiang, China.</title>
        <authorList>
            <person name="Zhang R."/>
        </authorList>
    </citation>
    <scope>NUCLEOTIDE SEQUENCE</scope>
    <source>
        <strain evidence="9">D2Q-11</strain>
    </source>
</reference>
<sequence>MLLILIGIIIIFTAGMIQGITSFGFSLLAVPLLGIIMPLKLIVPILVIFSLIMNSMILYKVREYVNLKKIILLIISAIIATPIGANILMNFDENLLKIGVGIIVTISAIAFYLGYKVKFKNEKLAYIPVGILSGLLNGSVSLSGPPVIIFLTNQGVGKQIFRSALTAYFWILNIMTIFTFIYKGLITEEVIKYSVYLLPSLIIGVTLGIRLGDKVKEEVFEKLTVVLIIFMGILSIISGVR</sequence>
<evidence type="ECO:0000256" key="2">
    <source>
        <dbReference type="ARBA" id="ARBA00009142"/>
    </source>
</evidence>
<keyword evidence="4 8" id="KW-1003">Cell membrane</keyword>
<keyword evidence="5 8" id="KW-0812">Transmembrane</keyword>
<evidence type="ECO:0000256" key="1">
    <source>
        <dbReference type="ARBA" id="ARBA00004651"/>
    </source>
</evidence>
<dbReference type="PANTHER" id="PTHR30269">
    <property type="entry name" value="TRANSMEMBRANE PROTEIN YFCA"/>
    <property type="match status" value="1"/>
</dbReference>
<feature type="transmembrane region" description="Helical" evidence="8">
    <location>
        <begin position="193"/>
        <end position="211"/>
    </location>
</feature>